<dbReference type="AlphaFoldDB" id="A0A8H9KR90"/>
<evidence type="ECO:0000313" key="2">
    <source>
        <dbReference type="EMBL" id="GGB67793.1"/>
    </source>
</evidence>
<comment type="caution">
    <text evidence="2">The sequence shown here is derived from an EMBL/GenBank/DDBJ whole genome shotgun (WGS) entry which is preliminary data.</text>
</comment>
<keyword evidence="1" id="KW-1133">Transmembrane helix</keyword>
<dbReference type="EMBL" id="BMEA01000001">
    <property type="protein sequence ID" value="GGB67793.1"/>
    <property type="molecule type" value="Genomic_DNA"/>
</dbReference>
<sequence>MADHHDDDHHGHSLAAWVMVGVVLLGSAVVSVGIVMWSLAVSIIGVVVIVAGLVAGKVLALAGHGVDGAVARADGNLS</sequence>
<dbReference type="RefSeq" id="WP_035949553.1">
    <property type="nucleotide sequence ID" value="NZ_BMEA01000001.1"/>
</dbReference>
<feature type="transmembrane region" description="Helical" evidence="1">
    <location>
        <begin position="43"/>
        <end position="62"/>
    </location>
</feature>
<feature type="transmembrane region" description="Helical" evidence="1">
    <location>
        <begin position="14"/>
        <end position="37"/>
    </location>
</feature>
<evidence type="ECO:0000256" key="1">
    <source>
        <dbReference type="SAM" id="Phobius"/>
    </source>
</evidence>
<dbReference type="NCBIfam" id="NF041681">
    <property type="entry name" value="HGxxPAAW"/>
    <property type="match status" value="1"/>
</dbReference>
<gene>
    <name evidence="2" type="ORF">GCM10011314_03810</name>
</gene>
<evidence type="ECO:0000313" key="3">
    <source>
        <dbReference type="Proteomes" id="UP000628079"/>
    </source>
</evidence>
<reference evidence="2" key="1">
    <citation type="journal article" date="2014" name="Int. J. Syst. Evol. Microbiol.">
        <title>Complete genome sequence of Corynebacterium casei LMG S-19264T (=DSM 44701T), isolated from a smear-ripened cheese.</title>
        <authorList>
            <consortium name="US DOE Joint Genome Institute (JGI-PGF)"/>
            <person name="Walter F."/>
            <person name="Albersmeier A."/>
            <person name="Kalinowski J."/>
            <person name="Ruckert C."/>
        </authorList>
    </citation>
    <scope>NUCLEOTIDE SEQUENCE</scope>
    <source>
        <strain evidence="2">CGMCC 1.10749</strain>
    </source>
</reference>
<keyword evidence="1" id="KW-0472">Membrane</keyword>
<reference evidence="2" key="2">
    <citation type="submission" date="2020-09" db="EMBL/GenBank/DDBJ databases">
        <authorList>
            <person name="Sun Q."/>
            <person name="Zhou Y."/>
        </authorList>
    </citation>
    <scope>NUCLEOTIDE SEQUENCE</scope>
    <source>
        <strain evidence="2">CGMCC 1.10749</strain>
    </source>
</reference>
<name>A0A8H9KR90_9MICO</name>
<organism evidence="2 3">
    <name type="scientific">Knoellia flava</name>
    <dbReference type="NCBI Taxonomy" id="913969"/>
    <lineage>
        <taxon>Bacteria</taxon>
        <taxon>Bacillati</taxon>
        <taxon>Actinomycetota</taxon>
        <taxon>Actinomycetes</taxon>
        <taxon>Micrococcales</taxon>
        <taxon>Intrasporangiaceae</taxon>
        <taxon>Knoellia</taxon>
    </lineage>
</organism>
<keyword evidence="1" id="KW-0812">Transmembrane</keyword>
<proteinExistence type="predicted"/>
<dbReference type="Proteomes" id="UP000628079">
    <property type="component" value="Unassembled WGS sequence"/>
</dbReference>
<accession>A0A8H9KR90</accession>
<protein>
    <submittedName>
        <fullName evidence="2">Uncharacterized protein</fullName>
    </submittedName>
</protein>